<evidence type="ECO:0000313" key="6">
    <source>
        <dbReference type="Proteomes" id="UP000222056"/>
    </source>
</evidence>
<dbReference type="RefSeq" id="WP_093116929.1">
    <property type="nucleotide sequence ID" value="NZ_FNWJ01000001.1"/>
</dbReference>
<dbReference type="CDD" id="cd00488">
    <property type="entry name" value="PCD_DCoH"/>
    <property type="match status" value="1"/>
</dbReference>
<dbReference type="AlphaFoldDB" id="A0A1H6FNJ2"/>
<evidence type="ECO:0000256" key="4">
    <source>
        <dbReference type="HAMAP-Rule" id="MF_00434"/>
    </source>
</evidence>
<keyword evidence="6" id="KW-1185">Reference proteome</keyword>
<dbReference type="InterPro" id="IPR001533">
    <property type="entry name" value="Pterin_deHydtase"/>
</dbReference>
<dbReference type="Gene3D" id="3.30.1360.20">
    <property type="entry name" value="Transcriptional coactivator/pterin dehydratase"/>
    <property type="match status" value="1"/>
</dbReference>
<evidence type="ECO:0000256" key="3">
    <source>
        <dbReference type="ARBA" id="ARBA00023239"/>
    </source>
</evidence>
<proteinExistence type="inferred from homology"/>
<dbReference type="EC" id="4.2.1.96" evidence="4"/>
<comment type="similarity">
    <text evidence="2 4">Belongs to the pterin-4-alpha-carbinolamine dehydratase family.</text>
</comment>
<evidence type="ECO:0000313" key="5">
    <source>
        <dbReference type="EMBL" id="SEH12471.1"/>
    </source>
</evidence>
<sequence>MPRLDEQRIAELLAGLEGWQRQGDAIVKEFRCGDFSGSVRFVARVAEVADQLNHHPDVEISWDRVRLSLTTHSQGGLTERDFELARRIDELAAE</sequence>
<keyword evidence="3 4" id="KW-0456">Lyase</keyword>
<dbReference type="GO" id="GO:0006729">
    <property type="term" value="P:tetrahydrobiopterin biosynthetic process"/>
    <property type="evidence" value="ECO:0007669"/>
    <property type="project" value="InterPro"/>
</dbReference>
<organism evidence="5 6">
    <name type="scientific">Thermoleophilum album</name>
    <dbReference type="NCBI Taxonomy" id="29539"/>
    <lineage>
        <taxon>Bacteria</taxon>
        <taxon>Bacillati</taxon>
        <taxon>Actinomycetota</taxon>
        <taxon>Thermoleophilia</taxon>
        <taxon>Thermoleophilales</taxon>
        <taxon>Thermoleophilaceae</taxon>
        <taxon>Thermoleophilum</taxon>
    </lineage>
</organism>
<dbReference type="EMBL" id="FNWJ01000001">
    <property type="protein sequence ID" value="SEH12471.1"/>
    <property type="molecule type" value="Genomic_DNA"/>
</dbReference>
<evidence type="ECO:0000256" key="1">
    <source>
        <dbReference type="ARBA" id="ARBA00001554"/>
    </source>
</evidence>
<dbReference type="HAMAP" id="MF_00434">
    <property type="entry name" value="Pterin_4_alpha"/>
    <property type="match status" value="1"/>
</dbReference>
<dbReference type="OrthoDB" id="15077at2"/>
<dbReference type="Pfam" id="PF01329">
    <property type="entry name" value="Pterin_4a"/>
    <property type="match status" value="1"/>
</dbReference>
<dbReference type="GO" id="GO:0008124">
    <property type="term" value="F:4-alpha-hydroxytetrahydrobiopterin dehydratase activity"/>
    <property type="evidence" value="ECO:0007669"/>
    <property type="project" value="UniProtKB-UniRule"/>
</dbReference>
<evidence type="ECO:0000256" key="2">
    <source>
        <dbReference type="ARBA" id="ARBA00006472"/>
    </source>
</evidence>
<protein>
    <recommendedName>
        <fullName evidence="4">Putative pterin-4-alpha-carbinolamine dehydratase</fullName>
        <shortName evidence="4">PHS</shortName>
        <ecNumber evidence="4">4.2.1.96</ecNumber>
    </recommendedName>
    <alternativeName>
        <fullName evidence="4">4-alpha-hydroxy-tetrahydropterin dehydratase</fullName>
    </alternativeName>
    <alternativeName>
        <fullName evidence="4">Pterin carbinolamine dehydratase</fullName>
        <shortName evidence="4">PCD</shortName>
    </alternativeName>
</protein>
<dbReference type="SUPFAM" id="SSF55248">
    <property type="entry name" value="PCD-like"/>
    <property type="match status" value="1"/>
</dbReference>
<dbReference type="PANTHER" id="PTHR12599">
    <property type="entry name" value="PTERIN-4-ALPHA-CARBINOLAMINE DEHYDRATASE"/>
    <property type="match status" value="1"/>
</dbReference>
<dbReference type="Proteomes" id="UP000222056">
    <property type="component" value="Unassembled WGS sequence"/>
</dbReference>
<gene>
    <name evidence="5" type="ORF">SAMN02745716_1101</name>
</gene>
<dbReference type="STRING" id="29539.SAMN02745716_1101"/>
<accession>A0A1H6FNJ2</accession>
<reference evidence="6" key="1">
    <citation type="submission" date="2016-10" db="EMBL/GenBank/DDBJ databases">
        <authorList>
            <person name="Varghese N."/>
            <person name="Submissions S."/>
        </authorList>
    </citation>
    <scope>NUCLEOTIDE SEQUENCE [LARGE SCALE GENOMIC DNA]</scope>
    <source>
        <strain evidence="6">ATCC 35263</strain>
    </source>
</reference>
<dbReference type="InterPro" id="IPR036428">
    <property type="entry name" value="PCD_sf"/>
</dbReference>
<comment type="catalytic activity">
    <reaction evidence="1 4">
        <text>(4aS,6R)-4a-hydroxy-L-erythro-5,6,7,8-tetrahydrobiopterin = (6R)-L-erythro-6,7-dihydrobiopterin + H2O</text>
        <dbReference type="Rhea" id="RHEA:11920"/>
        <dbReference type="ChEBI" id="CHEBI:15377"/>
        <dbReference type="ChEBI" id="CHEBI:15642"/>
        <dbReference type="ChEBI" id="CHEBI:43120"/>
        <dbReference type="EC" id="4.2.1.96"/>
    </reaction>
</comment>
<name>A0A1H6FNJ2_THEAL</name>
<dbReference type="NCBIfam" id="NF002017">
    <property type="entry name" value="PRK00823.1-2"/>
    <property type="match status" value="1"/>
</dbReference>
<dbReference type="PANTHER" id="PTHR12599:SF0">
    <property type="entry name" value="PTERIN-4-ALPHA-CARBINOLAMINE DEHYDRATASE"/>
    <property type="match status" value="1"/>
</dbReference>